<evidence type="ECO:0000313" key="2">
    <source>
        <dbReference type="EMBL" id="RYC73540.1"/>
    </source>
</evidence>
<protein>
    <submittedName>
        <fullName evidence="2">Pimeloyl-[acyl-carrier protein] methyl ester esterase</fullName>
        <ecNumber evidence="2">3.1.1.85</ecNumber>
    </submittedName>
</protein>
<dbReference type="RefSeq" id="WP_129604731.1">
    <property type="nucleotide sequence ID" value="NZ_PRLL01000009.1"/>
</dbReference>
<keyword evidence="3" id="KW-1185">Reference proteome</keyword>
<gene>
    <name evidence="2" type="primary">bioH</name>
    <name evidence="2" type="ORF">G3KMM_00345</name>
</gene>
<dbReference type="InterPro" id="IPR050266">
    <property type="entry name" value="AB_hydrolase_sf"/>
</dbReference>
<dbReference type="InterPro" id="IPR029058">
    <property type="entry name" value="AB_hydrolase_fold"/>
</dbReference>
<name>A0ABY0FLX5_9BACT</name>
<evidence type="ECO:0000313" key="3">
    <source>
        <dbReference type="Proteomes" id="UP001191004"/>
    </source>
</evidence>
<dbReference type="InterPro" id="IPR000073">
    <property type="entry name" value="AB_hydrolase_1"/>
</dbReference>
<proteinExistence type="predicted"/>
<reference evidence="2 3" key="2">
    <citation type="journal article" date="2020" name="Cell Rep.">
        <title>Acquisition and Adaptation of Ultra-small Parasitic Reduced Genome Bacteria to Mammalian Hosts.</title>
        <authorList>
            <person name="McLean J.S."/>
            <person name="Bor B."/>
            <person name="Kerns K.A."/>
            <person name="Liu Q."/>
            <person name="To T.T."/>
            <person name="Solden L."/>
            <person name="Hendrickson E.L."/>
            <person name="Wrighton K."/>
            <person name="Shi W."/>
            <person name="He X."/>
        </authorList>
    </citation>
    <scope>NUCLEOTIDE SEQUENCE [LARGE SCALE GENOMIC DNA]</scope>
    <source>
        <strain evidence="2 3">TM7_KMM_G3_1_HOT_351</strain>
    </source>
</reference>
<evidence type="ECO:0000259" key="1">
    <source>
        <dbReference type="Pfam" id="PF00561"/>
    </source>
</evidence>
<comment type="caution">
    <text evidence="2">The sequence shown here is derived from an EMBL/GenBank/DDBJ whole genome shotgun (WGS) entry which is preliminary data.</text>
</comment>
<dbReference type="GO" id="GO:0090499">
    <property type="term" value="F:pimelyl-[acyl-carrier protein] methyl ester esterase activity"/>
    <property type="evidence" value="ECO:0007669"/>
    <property type="project" value="UniProtKB-EC"/>
</dbReference>
<reference evidence="2 3" key="1">
    <citation type="journal article" date="2018" name="bioRxiv">
        <title>Evidence of independent acquisition and adaption of ultra-small bacteria to human hosts across the highly diverse yet reduced genomes of the phylum Saccharibacteria.</title>
        <authorList>
            <person name="McLean J.S."/>
            <person name="Bor B."/>
            <person name="To T.T."/>
            <person name="Liu Q."/>
            <person name="Kearns K.A."/>
            <person name="Solden L.M."/>
            <person name="Wrighton K.C."/>
            <person name="He X."/>
            <person name="Shi W."/>
        </authorList>
    </citation>
    <scope>NUCLEOTIDE SEQUENCE [LARGE SCALE GENOMIC DNA]</scope>
    <source>
        <strain evidence="2 3">TM7_KMM_G3_1_HOT_351</strain>
    </source>
</reference>
<sequence>MTKTLYIIHGWTYSVEPWNKTIKLLNDNYKIKVKMLHVPGLTDPSKKVWNIDEYVKWADSLLPEDAVVLGHSNGGRILLNLLSRQPARVSHLILLDAAGVYEPSKKRDILRAISQLFAPLKQIKILRKLLHRIIGAGDYEKAPENMKKTLTNMLDSDRQLDISKVKVKTDILWGELDKITPPRHAQKMHQQIKKSRLKLFSNWTHAPYICDPEGLALAISEVMEAKR</sequence>
<accession>A0ABY0FLX5</accession>
<dbReference type="Proteomes" id="UP001191004">
    <property type="component" value="Unassembled WGS sequence"/>
</dbReference>
<dbReference type="SUPFAM" id="SSF53474">
    <property type="entry name" value="alpha/beta-Hydrolases"/>
    <property type="match status" value="1"/>
</dbReference>
<feature type="domain" description="AB hydrolase-1" evidence="1">
    <location>
        <begin position="4"/>
        <end position="100"/>
    </location>
</feature>
<dbReference type="EMBL" id="PRLL01000009">
    <property type="protein sequence ID" value="RYC73540.1"/>
    <property type="molecule type" value="Genomic_DNA"/>
</dbReference>
<dbReference type="PANTHER" id="PTHR43798:SF33">
    <property type="entry name" value="HYDROLASE, PUTATIVE (AFU_ORTHOLOGUE AFUA_2G14860)-RELATED"/>
    <property type="match status" value="1"/>
</dbReference>
<dbReference type="EC" id="3.1.1.85" evidence="2"/>
<dbReference type="Gene3D" id="3.40.50.1820">
    <property type="entry name" value="alpha/beta hydrolase"/>
    <property type="match status" value="1"/>
</dbReference>
<dbReference type="PANTHER" id="PTHR43798">
    <property type="entry name" value="MONOACYLGLYCEROL LIPASE"/>
    <property type="match status" value="1"/>
</dbReference>
<dbReference type="Pfam" id="PF00561">
    <property type="entry name" value="Abhydrolase_1"/>
    <property type="match status" value="1"/>
</dbReference>
<organism evidence="2 3">
    <name type="scientific">Candidatus Nanosyncoccus nanoralicus</name>
    <dbReference type="NCBI Taxonomy" id="2171996"/>
    <lineage>
        <taxon>Bacteria</taxon>
        <taxon>Candidatus Saccharimonadota</taxon>
        <taxon>Candidatus Nanosyncoccalia</taxon>
        <taxon>Candidatus Nanosyncoccales</taxon>
        <taxon>Candidatus Nanosyncoccaceae</taxon>
        <taxon>Candidatus Nanosyncoccus</taxon>
    </lineage>
</organism>
<keyword evidence="2" id="KW-0378">Hydrolase</keyword>